<organism evidence="3 4">
    <name type="scientific">Glycomyces albidus</name>
    <dbReference type="NCBI Taxonomy" id="2656774"/>
    <lineage>
        <taxon>Bacteria</taxon>
        <taxon>Bacillati</taxon>
        <taxon>Actinomycetota</taxon>
        <taxon>Actinomycetes</taxon>
        <taxon>Glycomycetales</taxon>
        <taxon>Glycomycetaceae</taxon>
        <taxon>Glycomyces</taxon>
    </lineage>
</organism>
<evidence type="ECO:0000313" key="4">
    <source>
        <dbReference type="Proteomes" id="UP000477750"/>
    </source>
</evidence>
<keyword evidence="1" id="KW-0472">Membrane</keyword>
<accession>A0A6L5GAL9</accession>
<dbReference type="Pfam" id="PF11181">
    <property type="entry name" value="YflT"/>
    <property type="match status" value="1"/>
</dbReference>
<keyword evidence="1" id="KW-1133">Transmembrane helix</keyword>
<keyword evidence="4" id="KW-1185">Reference proteome</keyword>
<dbReference type="Proteomes" id="UP000477750">
    <property type="component" value="Unassembled WGS sequence"/>
</dbReference>
<gene>
    <name evidence="3" type="ORF">GFD30_14325</name>
</gene>
<proteinExistence type="predicted"/>
<evidence type="ECO:0000256" key="1">
    <source>
        <dbReference type="SAM" id="Phobius"/>
    </source>
</evidence>
<name>A0A6L5GAL9_9ACTN</name>
<sequence>MAVGSYASYADAERVVDYLSDQGFPVEHTVIVGRGLRSVERVTGRLTMWRAAGSSAISGAVLGALFGWIFGLLDWVNPLIAGLLLMLYGAVFGAVVGGLLGLISHALTGGRRDFSSVSGIEADRYDLFVDAEYAAQAGDLLDTEGAPGRGLETGF</sequence>
<evidence type="ECO:0000259" key="2">
    <source>
        <dbReference type="Pfam" id="PF11181"/>
    </source>
</evidence>
<comment type="caution">
    <text evidence="3">The sequence shown here is derived from an EMBL/GenBank/DDBJ whole genome shotgun (WGS) entry which is preliminary data.</text>
</comment>
<keyword evidence="1" id="KW-0812">Transmembrane</keyword>
<feature type="domain" description="General stress protein 17M-like" evidence="2">
    <location>
        <begin position="3"/>
        <end position="69"/>
    </location>
</feature>
<feature type="transmembrane region" description="Helical" evidence="1">
    <location>
        <begin position="79"/>
        <end position="103"/>
    </location>
</feature>
<evidence type="ECO:0000313" key="3">
    <source>
        <dbReference type="EMBL" id="MQM26737.1"/>
    </source>
</evidence>
<dbReference type="AlphaFoldDB" id="A0A6L5GAL9"/>
<reference evidence="3 4" key="1">
    <citation type="submission" date="2019-10" db="EMBL/GenBank/DDBJ databases">
        <title>Glycomyces albidus sp. nov., a novel actinomycete isolated from rhizosphere soil of wheat (Triticum aestivum L.).</title>
        <authorList>
            <person name="Qian L."/>
        </authorList>
    </citation>
    <scope>NUCLEOTIDE SEQUENCE [LARGE SCALE GENOMIC DNA]</scope>
    <source>
        <strain evidence="3 4">NEAU-7082</strain>
    </source>
</reference>
<feature type="transmembrane region" description="Helical" evidence="1">
    <location>
        <begin position="51"/>
        <end position="73"/>
    </location>
</feature>
<dbReference type="EMBL" id="WIAO01000016">
    <property type="protein sequence ID" value="MQM26737.1"/>
    <property type="molecule type" value="Genomic_DNA"/>
</dbReference>
<protein>
    <submittedName>
        <fullName evidence="3">Glycine zipper family protein</fullName>
    </submittedName>
</protein>
<dbReference type="InterPro" id="IPR025889">
    <property type="entry name" value="GSP17M-like_dom"/>
</dbReference>